<dbReference type="Pfam" id="PF05402">
    <property type="entry name" value="PqqD"/>
    <property type="match status" value="1"/>
</dbReference>
<protein>
    <submittedName>
        <fullName evidence="1">PqqD family peptide modification chaperone</fullName>
    </submittedName>
</protein>
<gene>
    <name evidence="1" type="ORF">GFH32_08600</name>
</gene>
<reference evidence="1 2" key="1">
    <citation type="submission" date="2019-10" db="EMBL/GenBank/DDBJ databases">
        <authorList>
            <person name="Dong K."/>
        </authorList>
    </citation>
    <scope>NUCLEOTIDE SEQUENCE [LARGE SCALE GENOMIC DNA]</scope>
    <source>
        <strain evidence="2">dk4302</strain>
    </source>
</reference>
<dbReference type="RefSeq" id="WP_153511195.1">
    <property type="nucleotide sequence ID" value="NZ_CP045652.1"/>
</dbReference>
<sequence length="89" mass="10208">MRLREDLKLRHIGGDYIIVDPGQEMVDLSKVFTLNETAVFLWKELEGKEFTSDTIVELLLETFDCTYEVAMQDATQLIKDLKKGGLIVE</sequence>
<dbReference type="KEGG" id="sphe:GFH32_08600"/>
<evidence type="ECO:0000313" key="2">
    <source>
        <dbReference type="Proteomes" id="UP000326921"/>
    </source>
</evidence>
<dbReference type="AlphaFoldDB" id="A0A5Q0QFN4"/>
<organism evidence="1 2">
    <name type="scientific">Sphingobacterium zhuxiongii</name>
    <dbReference type="NCBI Taxonomy" id="2662364"/>
    <lineage>
        <taxon>Bacteria</taxon>
        <taxon>Pseudomonadati</taxon>
        <taxon>Bacteroidota</taxon>
        <taxon>Sphingobacteriia</taxon>
        <taxon>Sphingobacteriales</taxon>
        <taxon>Sphingobacteriaceae</taxon>
        <taxon>Sphingobacterium</taxon>
    </lineage>
</organism>
<evidence type="ECO:0000313" key="1">
    <source>
        <dbReference type="EMBL" id="QGA26382.1"/>
    </source>
</evidence>
<dbReference type="EMBL" id="CP045652">
    <property type="protein sequence ID" value="QGA26382.1"/>
    <property type="molecule type" value="Genomic_DNA"/>
</dbReference>
<dbReference type="Proteomes" id="UP000326921">
    <property type="component" value="Chromosome"/>
</dbReference>
<proteinExistence type="predicted"/>
<name>A0A5Q0QFN4_9SPHI</name>
<keyword evidence="2" id="KW-1185">Reference proteome</keyword>
<dbReference type="InterPro" id="IPR041881">
    <property type="entry name" value="PqqD_sf"/>
</dbReference>
<dbReference type="Gene3D" id="1.10.10.1150">
    <property type="entry name" value="Coenzyme PQQ synthesis protein D (PqqD)"/>
    <property type="match status" value="1"/>
</dbReference>
<accession>A0A5Q0QFN4</accession>
<dbReference type="InterPro" id="IPR008792">
    <property type="entry name" value="PQQD"/>
</dbReference>